<keyword evidence="1" id="KW-1133">Transmembrane helix</keyword>
<dbReference type="EMBL" id="MHKK01000010">
    <property type="protein sequence ID" value="OGY90484.1"/>
    <property type="molecule type" value="Genomic_DNA"/>
</dbReference>
<name>A0A1G2BMW4_9BACT</name>
<evidence type="ECO:0000313" key="2">
    <source>
        <dbReference type="EMBL" id="OGY90484.1"/>
    </source>
</evidence>
<gene>
    <name evidence="2" type="ORF">A2677_00345</name>
</gene>
<protein>
    <submittedName>
        <fullName evidence="2">Uncharacterized protein</fullName>
    </submittedName>
</protein>
<dbReference type="AlphaFoldDB" id="A0A1G2BMW4"/>
<organism evidence="2 3">
    <name type="scientific">Candidatus Komeilibacteria bacterium RIFCSPHIGHO2_01_FULL_52_14</name>
    <dbReference type="NCBI Taxonomy" id="1798549"/>
    <lineage>
        <taxon>Bacteria</taxon>
        <taxon>Candidatus Komeiliibacteriota</taxon>
    </lineage>
</organism>
<dbReference type="Proteomes" id="UP000177817">
    <property type="component" value="Unassembled WGS sequence"/>
</dbReference>
<keyword evidence="1" id="KW-0812">Transmembrane</keyword>
<keyword evidence="1" id="KW-0472">Membrane</keyword>
<sequence length="119" mass="12339">MTKTTPSLKRTIVRNVVFGIVIGGFVVTSFHFVARAVSPGTVINPTFAPTQDDVSGGFGIPCNWSGQQMKLMWTDGGGDQGCMGLLMTCTGNVITAINTGILQLQEGGGVNVAACGTPF</sequence>
<proteinExistence type="predicted"/>
<evidence type="ECO:0000256" key="1">
    <source>
        <dbReference type="SAM" id="Phobius"/>
    </source>
</evidence>
<evidence type="ECO:0000313" key="3">
    <source>
        <dbReference type="Proteomes" id="UP000177817"/>
    </source>
</evidence>
<feature type="transmembrane region" description="Helical" evidence="1">
    <location>
        <begin position="12"/>
        <end position="34"/>
    </location>
</feature>
<accession>A0A1G2BMW4</accession>
<comment type="caution">
    <text evidence="2">The sequence shown here is derived from an EMBL/GenBank/DDBJ whole genome shotgun (WGS) entry which is preliminary data.</text>
</comment>
<reference evidence="2 3" key="1">
    <citation type="journal article" date="2016" name="Nat. Commun.">
        <title>Thousands of microbial genomes shed light on interconnected biogeochemical processes in an aquifer system.</title>
        <authorList>
            <person name="Anantharaman K."/>
            <person name="Brown C.T."/>
            <person name="Hug L.A."/>
            <person name="Sharon I."/>
            <person name="Castelle C.J."/>
            <person name="Probst A.J."/>
            <person name="Thomas B.C."/>
            <person name="Singh A."/>
            <person name="Wilkins M.J."/>
            <person name="Karaoz U."/>
            <person name="Brodie E.L."/>
            <person name="Williams K.H."/>
            <person name="Hubbard S.S."/>
            <person name="Banfield J.F."/>
        </authorList>
    </citation>
    <scope>NUCLEOTIDE SEQUENCE [LARGE SCALE GENOMIC DNA]</scope>
</reference>